<evidence type="ECO:0000313" key="10">
    <source>
        <dbReference type="Proteomes" id="UP000006729"/>
    </source>
</evidence>
<evidence type="ECO:0000313" key="9">
    <source>
        <dbReference type="EMBL" id="PNS91477.1"/>
    </source>
</evidence>
<dbReference type="STRING" id="3694.A0A2K1WSH5"/>
<reference evidence="9 10" key="1">
    <citation type="journal article" date="2006" name="Science">
        <title>The genome of black cottonwood, Populus trichocarpa (Torr. &amp; Gray).</title>
        <authorList>
            <person name="Tuskan G.A."/>
            <person name="Difazio S."/>
            <person name="Jansson S."/>
            <person name="Bohlmann J."/>
            <person name="Grigoriev I."/>
            <person name="Hellsten U."/>
            <person name="Putnam N."/>
            <person name="Ralph S."/>
            <person name="Rombauts S."/>
            <person name="Salamov A."/>
            <person name="Schein J."/>
            <person name="Sterck L."/>
            <person name="Aerts A."/>
            <person name="Bhalerao R.R."/>
            <person name="Bhalerao R.P."/>
            <person name="Blaudez D."/>
            <person name="Boerjan W."/>
            <person name="Brun A."/>
            <person name="Brunner A."/>
            <person name="Busov V."/>
            <person name="Campbell M."/>
            <person name="Carlson J."/>
            <person name="Chalot M."/>
            <person name="Chapman J."/>
            <person name="Chen G.L."/>
            <person name="Cooper D."/>
            <person name="Coutinho P.M."/>
            <person name="Couturier J."/>
            <person name="Covert S."/>
            <person name="Cronk Q."/>
            <person name="Cunningham R."/>
            <person name="Davis J."/>
            <person name="Degroeve S."/>
            <person name="Dejardin A."/>
            <person name="Depamphilis C."/>
            <person name="Detter J."/>
            <person name="Dirks B."/>
            <person name="Dubchak I."/>
            <person name="Duplessis S."/>
            <person name="Ehlting J."/>
            <person name="Ellis B."/>
            <person name="Gendler K."/>
            <person name="Goodstein D."/>
            <person name="Gribskov M."/>
            <person name="Grimwood J."/>
            <person name="Groover A."/>
            <person name="Gunter L."/>
            <person name="Hamberger B."/>
            <person name="Heinze B."/>
            <person name="Helariutta Y."/>
            <person name="Henrissat B."/>
            <person name="Holligan D."/>
            <person name="Holt R."/>
            <person name="Huang W."/>
            <person name="Islam-Faridi N."/>
            <person name="Jones S."/>
            <person name="Jones-Rhoades M."/>
            <person name="Jorgensen R."/>
            <person name="Joshi C."/>
            <person name="Kangasjarvi J."/>
            <person name="Karlsson J."/>
            <person name="Kelleher C."/>
            <person name="Kirkpatrick R."/>
            <person name="Kirst M."/>
            <person name="Kohler A."/>
            <person name="Kalluri U."/>
            <person name="Larimer F."/>
            <person name="Leebens-Mack J."/>
            <person name="Leple J.C."/>
            <person name="Locascio P."/>
            <person name="Lou Y."/>
            <person name="Lucas S."/>
            <person name="Martin F."/>
            <person name="Montanini B."/>
            <person name="Napoli C."/>
            <person name="Nelson D.R."/>
            <person name="Nelson C."/>
            <person name="Nieminen K."/>
            <person name="Nilsson O."/>
            <person name="Pereda V."/>
            <person name="Peter G."/>
            <person name="Philippe R."/>
            <person name="Pilate G."/>
            <person name="Poliakov A."/>
            <person name="Razumovskaya J."/>
            <person name="Richardson P."/>
            <person name="Rinaldi C."/>
            <person name="Ritland K."/>
            <person name="Rouze P."/>
            <person name="Ryaboy D."/>
            <person name="Schmutz J."/>
            <person name="Schrader J."/>
            <person name="Segerman B."/>
            <person name="Shin H."/>
            <person name="Siddiqui A."/>
            <person name="Sterky F."/>
            <person name="Terry A."/>
            <person name="Tsai C.J."/>
            <person name="Uberbacher E."/>
            <person name="Unneberg P."/>
            <person name="Vahala J."/>
            <person name="Wall K."/>
            <person name="Wessler S."/>
            <person name="Yang G."/>
            <person name="Yin T."/>
            <person name="Douglas C."/>
            <person name="Marra M."/>
            <person name="Sandberg G."/>
            <person name="Van de Peer Y."/>
            <person name="Rokhsar D."/>
        </authorList>
    </citation>
    <scope>NUCLEOTIDE SEQUENCE [LARGE SCALE GENOMIC DNA]</scope>
    <source>
        <strain evidence="10">cv. Nisqually</strain>
    </source>
</reference>
<evidence type="ECO:0000256" key="7">
    <source>
        <dbReference type="SAM" id="Phobius"/>
    </source>
</evidence>
<evidence type="ECO:0000256" key="3">
    <source>
        <dbReference type="ARBA" id="ARBA00022737"/>
    </source>
</evidence>
<evidence type="ECO:0000256" key="4">
    <source>
        <dbReference type="ARBA" id="ARBA00022989"/>
    </source>
</evidence>
<keyword evidence="2 7" id="KW-0812">Transmembrane</keyword>
<evidence type="ECO:0000256" key="6">
    <source>
        <dbReference type="ARBA" id="ARBA00023136"/>
    </source>
</evidence>
<dbReference type="PANTHER" id="PTHR24186:SF53">
    <property type="entry name" value="PGG DOMAIN-CONTAINING PROTEIN"/>
    <property type="match status" value="1"/>
</dbReference>
<dbReference type="InParanoid" id="A0A2K1WSH5"/>
<keyword evidence="5" id="KW-0040">ANK repeat</keyword>
<dbReference type="Proteomes" id="UP000006729">
    <property type="component" value="Chromosome 19"/>
</dbReference>
<gene>
    <name evidence="9" type="ORF">POPTR_019G107200</name>
</gene>
<proteinExistence type="predicted"/>
<name>A0A2K1WSH5_POPTR</name>
<feature type="domain" description="PGG" evidence="8">
    <location>
        <begin position="2"/>
        <end position="106"/>
    </location>
</feature>
<dbReference type="AlphaFoldDB" id="A0A2K1WSH5"/>
<accession>A0A2K1WSH5</accession>
<keyword evidence="10" id="KW-1185">Reference proteome</keyword>
<dbReference type="PANTHER" id="PTHR24186">
    <property type="entry name" value="PROTEIN PHOSPHATASE 1 REGULATORY SUBUNIT"/>
    <property type="match status" value="1"/>
</dbReference>
<organism evidence="9 10">
    <name type="scientific">Populus trichocarpa</name>
    <name type="common">Western balsam poplar</name>
    <name type="synonym">Populus balsamifera subsp. trichocarpa</name>
    <dbReference type="NCBI Taxonomy" id="3694"/>
    <lineage>
        <taxon>Eukaryota</taxon>
        <taxon>Viridiplantae</taxon>
        <taxon>Streptophyta</taxon>
        <taxon>Embryophyta</taxon>
        <taxon>Tracheophyta</taxon>
        <taxon>Spermatophyta</taxon>
        <taxon>Magnoliopsida</taxon>
        <taxon>eudicotyledons</taxon>
        <taxon>Gunneridae</taxon>
        <taxon>Pentapetalae</taxon>
        <taxon>rosids</taxon>
        <taxon>fabids</taxon>
        <taxon>Malpighiales</taxon>
        <taxon>Salicaceae</taxon>
        <taxon>Saliceae</taxon>
        <taxon>Populus</taxon>
    </lineage>
</organism>
<dbReference type="InterPro" id="IPR026961">
    <property type="entry name" value="PGG_dom"/>
</dbReference>
<dbReference type="Pfam" id="PF13962">
    <property type="entry name" value="PGG"/>
    <property type="match status" value="1"/>
</dbReference>
<keyword evidence="4 7" id="KW-1133">Transmembrane helix</keyword>
<comment type="subcellular location">
    <subcellularLocation>
        <location evidence="1">Membrane</location>
        <topology evidence="1">Multi-pass membrane protein</topology>
    </subcellularLocation>
</comment>
<feature type="transmembrane region" description="Helical" evidence="7">
    <location>
        <begin position="32"/>
        <end position="58"/>
    </location>
</feature>
<evidence type="ECO:0000256" key="5">
    <source>
        <dbReference type="ARBA" id="ARBA00023043"/>
    </source>
</evidence>
<keyword evidence="6 7" id="KW-0472">Membrane</keyword>
<evidence type="ECO:0000256" key="1">
    <source>
        <dbReference type="ARBA" id="ARBA00004141"/>
    </source>
</evidence>
<sequence>MALITMVTFAAAFTLPGSYKIDQSTTILAKKAAFIVFVLSDAMSMVLSIFAVFIHFLISLIQGLEMDKNKDTSEDTIEILFRVATLFTMIGMETMIIAFFTGIYTVLEPFLGLAISICLIGLSFVFLVYLVFRIIYKDIRD</sequence>
<dbReference type="GO" id="GO:0016020">
    <property type="term" value="C:membrane"/>
    <property type="evidence" value="ECO:0007669"/>
    <property type="project" value="UniProtKB-SubCell"/>
</dbReference>
<evidence type="ECO:0000259" key="8">
    <source>
        <dbReference type="Pfam" id="PF13962"/>
    </source>
</evidence>
<evidence type="ECO:0000256" key="2">
    <source>
        <dbReference type="ARBA" id="ARBA00022692"/>
    </source>
</evidence>
<protein>
    <recommendedName>
        <fullName evidence="8">PGG domain-containing protein</fullName>
    </recommendedName>
</protein>
<feature type="transmembrane region" description="Helical" evidence="7">
    <location>
        <begin position="79"/>
        <end position="104"/>
    </location>
</feature>
<feature type="transmembrane region" description="Helical" evidence="7">
    <location>
        <begin position="110"/>
        <end position="132"/>
    </location>
</feature>
<dbReference type="EMBL" id="CM009308">
    <property type="protein sequence ID" value="PNS91477.1"/>
    <property type="molecule type" value="Genomic_DNA"/>
</dbReference>
<keyword evidence="3" id="KW-0677">Repeat</keyword>